<dbReference type="PANTHER" id="PTHR30146:SF109">
    <property type="entry name" value="HTH-TYPE TRANSCRIPTIONAL REGULATOR GALS"/>
    <property type="match status" value="1"/>
</dbReference>
<sequence>MVSMKDIANALNLSRCTVSDILNNKLEHRSYKAETIEMVRMKAKEMGYVSNNIARSLKTGSTRTLAIVVPHLSNPFYTHIIQKVEKLANKEDYSLIICTTEEKLDKENHVLKMLTSRMVDGILISPVSFEGSLQDEYSYKIVCFDRTIESGKYPAALFDNETAARQLMSQVMRRGCSRPLLLNTVESDYTIHCRMKGYREELREGGCELDDQLVYYDIYDKIQSYEIMCRILRNPKIRFDSIVLGTNFCIYGVLRALKEMNGPQVPIAGFEDFDGSEVMEGDFIKAIQPEKKIGKEAFYMLLRYLNGEKPQDVFLQTDEIEDPFDEDTMN</sequence>
<dbReference type="InterPro" id="IPR028082">
    <property type="entry name" value="Peripla_BP_I"/>
</dbReference>
<dbReference type="Pfam" id="PF00532">
    <property type="entry name" value="Peripla_BP_1"/>
    <property type="match status" value="1"/>
</dbReference>
<dbReference type="EMBL" id="JAHQCX010000010">
    <property type="protein sequence ID" value="MBU9727355.1"/>
    <property type="molecule type" value="Genomic_DNA"/>
</dbReference>
<evidence type="ECO:0000259" key="4">
    <source>
        <dbReference type="PROSITE" id="PS50932"/>
    </source>
</evidence>
<keyword evidence="2" id="KW-0238">DNA-binding</keyword>
<proteinExistence type="predicted"/>
<evidence type="ECO:0000256" key="1">
    <source>
        <dbReference type="ARBA" id="ARBA00023015"/>
    </source>
</evidence>
<dbReference type="InterPro" id="IPR010982">
    <property type="entry name" value="Lambda_DNA-bd_dom_sf"/>
</dbReference>
<gene>
    <name evidence="5" type="ORF">KTH90_15165</name>
</gene>
<evidence type="ECO:0000313" key="5">
    <source>
        <dbReference type="EMBL" id="MBU9727355.1"/>
    </source>
</evidence>
<evidence type="ECO:0000313" key="6">
    <source>
        <dbReference type="Proteomes" id="UP001314681"/>
    </source>
</evidence>
<dbReference type="InterPro" id="IPR001761">
    <property type="entry name" value="Peripla_BP/Lac1_sug-bd_dom"/>
</dbReference>
<name>A0ABS6K9Z7_9FIRM</name>
<dbReference type="PROSITE" id="PS50932">
    <property type="entry name" value="HTH_LACI_2"/>
    <property type="match status" value="1"/>
</dbReference>
<keyword evidence="3" id="KW-0804">Transcription</keyword>
<keyword evidence="6" id="KW-1185">Reference proteome</keyword>
<evidence type="ECO:0000256" key="2">
    <source>
        <dbReference type="ARBA" id="ARBA00023125"/>
    </source>
</evidence>
<dbReference type="CDD" id="cd06267">
    <property type="entry name" value="PBP1_LacI_sugar_binding-like"/>
    <property type="match status" value="1"/>
</dbReference>
<dbReference type="PANTHER" id="PTHR30146">
    <property type="entry name" value="LACI-RELATED TRANSCRIPTIONAL REPRESSOR"/>
    <property type="match status" value="1"/>
</dbReference>
<dbReference type="Gene3D" id="1.10.260.40">
    <property type="entry name" value="lambda repressor-like DNA-binding domains"/>
    <property type="match status" value="1"/>
</dbReference>
<dbReference type="CDD" id="cd01392">
    <property type="entry name" value="HTH_LacI"/>
    <property type="match status" value="1"/>
</dbReference>
<organism evidence="5 6">
    <name type="scientific">Diplocloster modestus</name>
    <dbReference type="NCBI Taxonomy" id="2850322"/>
    <lineage>
        <taxon>Bacteria</taxon>
        <taxon>Bacillati</taxon>
        <taxon>Bacillota</taxon>
        <taxon>Clostridia</taxon>
        <taxon>Lachnospirales</taxon>
        <taxon>Lachnospiraceae</taxon>
        <taxon>Diplocloster</taxon>
    </lineage>
</organism>
<dbReference type="Proteomes" id="UP001314681">
    <property type="component" value="Unassembled WGS sequence"/>
</dbReference>
<dbReference type="SMART" id="SM00354">
    <property type="entry name" value="HTH_LACI"/>
    <property type="match status" value="1"/>
</dbReference>
<dbReference type="Gene3D" id="3.40.50.2300">
    <property type="match status" value="2"/>
</dbReference>
<keyword evidence="1" id="KW-0805">Transcription regulation</keyword>
<dbReference type="SUPFAM" id="SSF53822">
    <property type="entry name" value="Periplasmic binding protein-like I"/>
    <property type="match status" value="1"/>
</dbReference>
<feature type="domain" description="HTH lacI-type" evidence="4">
    <location>
        <begin position="2"/>
        <end position="59"/>
    </location>
</feature>
<comment type="caution">
    <text evidence="5">The sequence shown here is derived from an EMBL/GenBank/DDBJ whole genome shotgun (WGS) entry which is preliminary data.</text>
</comment>
<dbReference type="RefSeq" id="WP_158354083.1">
    <property type="nucleotide sequence ID" value="NZ_JAHQCX010000010.1"/>
</dbReference>
<reference evidence="5 6" key="1">
    <citation type="submission" date="2021-06" db="EMBL/GenBank/DDBJ databases">
        <title>Description of novel taxa of the family Lachnospiraceae.</title>
        <authorList>
            <person name="Chaplin A.V."/>
            <person name="Sokolova S.R."/>
            <person name="Pikina A.P."/>
            <person name="Korzhanova M."/>
            <person name="Belova V."/>
            <person name="Korostin D."/>
            <person name="Efimov B.A."/>
        </authorList>
    </citation>
    <scope>NUCLEOTIDE SEQUENCE [LARGE SCALE GENOMIC DNA]</scope>
    <source>
        <strain evidence="5 6">ASD4241</strain>
    </source>
</reference>
<evidence type="ECO:0000256" key="3">
    <source>
        <dbReference type="ARBA" id="ARBA00023163"/>
    </source>
</evidence>
<dbReference type="SUPFAM" id="SSF47413">
    <property type="entry name" value="lambda repressor-like DNA-binding domains"/>
    <property type="match status" value="1"/>
</dbReference>
<dbReference type="InterPro" id="IPR000843">
    <property type="entry name" value="HTH_LacI"/>
</dbReference>
<protein>
    <submittedName>
        <fullName evidence="5">LacI family transcriptional regulator</fullName>
    </submittedName>
</protein>
<accession>A0ABS6K9Z7</accession>